<dbReference type="Proteomes" id="UP000054725">
    <property type="component" value="Unassembled WGS sequence"/>
</dbReference>
<accession>A0A0W0X3K9</accession>
<keyword evidence="1" id="KW-0378">Hydrolase</keyword>
<name>A0A0W0X3K9_9GAMM</name>
<dbReference type="AlphaFoldDB" id="A0A0W0X3K9"/>
<dbReference type="Pfam" id="PF05013">
    <property type="entry name" value="FGase"/>
    <property type="match status" value="1"/>
</dbReference>
<comment type="caution">
    <text evidence="1">The sequence shown here is derived from an EMBL/GenBank/DDBJ whole genome shotgun (WGS) entry which is preliminary data.</text>
</comment>
<dbReference type="PATRIC" id="fig|45070.6.peg.226"/>
<evidence type="ECO:0000313" key="2">
    <source>
        <dbReference type="Proteomes" id="UP000054725"/>
    </source>
</evidence>
<sequence>MKEIALIVSCEHAVNTVPHTYRNLFASHLELLETHRGLDLGAQAIALFFSQQFNCELVLAQATRLLIDCNRSLHHRNCFSEITTILSKEEKALIIEQYYLPYRQQVEEIIKKHIQQEKLVLHLSMHSFTPVLNNLNRNTDVGFLYDPKRNNEKKLATLWQQQFKQQKSDLRVRLNYPYRGISDGFTSALRKRFIDDDYAGIEIESNQTLMNSTESLSKLCQMLTLTLQTLLANREKNTQNFDIVSR</sequence>
<proteinExistence type="predicted"/>
<organism evidence="1 2">
    <name type="scientific">Legionella nautarum</name>
    <dbReference type="NCBI Taxonomy" id="45070"/>
    <lineage>
        <taxon>Bacteria</taxon>
        <taxon>Pseudomonadati</taxon>
        <taxon>Pseudomonadota</taxon>
        <taxon>Gammaproteobacteria</taxon>
        <taxon>Legionellales</taxon>
        <taxon>Legionellaceae</taxon>
        <taxon>Legionella</taxon>
    </lineage>
</organism>
<protein>
    <submittedName>
        <fullName evidence="1">N-formylglutamate amidohydrolase</fullName>
    </submittedName>
</protein>
<dbReference type="STRING" id="45070.Lnau_0218"/>
<gene>
    <name evidence="1" type="ORF">Lnau_0218</name>
</gene>
<keyword evidence="2" id="KW-1185">Reference proteome</keyword>
<dbReference type="InterPro" id="IPR007709">
    <property type="entry name" value="N-FG_amidohydro"/>
</dbReference>
<dbReference type="GO" id="GO:0016787">
    <property type="term" value="F:hydrolase activity"/>
    <property type="evidence" value="ECO:0007669"/>
    <property type="project" value="UniProtKB-KW"/>
</dbReference>
<dbReference type="SUPFAM" id="SSF53187">
    <property type="entry name" value="Zn-dependent exopeptidases"/>
    <property type="match status" value="1"/>
</dbReference>
<evidence type="ECO:0000313" key="1">
    <source>
        <dbReference type="EMBL" id="KTD39149.1"/>
    </source>
</evidence>
<dbReference type="EMBL" id="LNYO01000002">
    <property type="protein sequence ID" value="KTD39149.1"/>
    <property type="molecule type" value="Genomic_DNA"/>
</dbReference>
<dbReference type="Gene3D" id="3.40.630.40">
    <property type="entry name" value="Zn-dependent exopeptidases"/>
    <property type="match status" value="1"/>
</dbReference>
<dbReference type="OrthoDB" id="9815326at2"/>
<dbReference type="RefSeq" id="WP_058503307.1">
    <property type="nucleotide sequence ID" value="NZ_CAAAIF010000013.1"/>
</dbReference>
<reference evidence="1 2" key="1">
    <citation type="submission" date="2015-11" db="EMBL/GenBank/DDBJ databases">
        <title>Genomic analysis of 38 Legionella species identifies large and diverse effector repertoires.</title>
        <authorList>
            <person name="Burstein D."/>
            <person name="Amaro F."/>
            <person name="Zusman T."/>
            <person name="Lifshitz Z."/>
            <person name="Cohen O."/>
            <person name="Gilbert J.A."/>
            <person name="Pupko T."/>
            <person name="Shuman H.A."/>
            <person name="Segal G."/>
        </authorList>
    </citation>
    <scope>NUCLEOTIDE SEQUENCE [LARGE SCALE GENOMIC DNA]</scope>
    <source>
        <strain evidence="1 2">ATCC 49506</strain>
    </source>
</reference>